<sequence>MDTRSLASSLRGLFGIADSNVKLIKLPPLQLCTQQESCNGCLSLLSMCYSRLQQVRGEFRYAEDACRNPQSKQREIVFMCRNRCPKSFQNLRGL</sequence>
<gene>
    <name evidence="1" type="ORF">SeMB42_g03609</name>
</gene>
<proteinExistence type="predicted"/>
<evidence type="ECO:0000313" key="2">
    <source>
        <dbReference type="Proteomes" id="UP000317494"/>
    </source>
</evidence>
<name>A0A507D5Y3_9FUNG</name>
<protein>
    <submittedName>
        <fullName evidence="1">Uncharacterized protein</fullName>
    </submittedName>
</protein>
<dbReference type="AlphaFoldDB" id="A0A507D5Y3"/>
<reference evidence="1 2" key="1">
    <citation type="journal article" date="2019" name="Sci. Rep.">
        <title>Comparative genomics of chytrid fungi reveal insights into the obligate biotrophic and pathogenic lifestyle of Synchytrium endobioticum.</title>
        <authorList>
            <person name="van de Vossenberg B.T.L.H."/>
            <person name="Warris S."/>
            <person name="Nguyen H.D.T."/>
            <person name="van Gent-Pelzer M.P.E."/>
            <person name="Joly D.L."/>
            <person name="van de Geest H.C."/>
            <person name="Bonants P.J.M."/>
            <person name="Smith D.S."/>
            <person name="Levesque C.A."/>
            <person name="van der Lee T.A.J."/>
        </authorList>
    </citation>
    <scope>NUCLEOTIDE SEQUENCE [LARGE SCALE GENOMIC DNA]</scope>
    <source>
        <strain evidence="1 2">MB42</strain>
    </source>
</reference>
<evidence type="ECO:0000313" key="1">
    <source>
        <dbReference type="EMBL" id="TPX46667.1"/>
    </source>
</evidence>
<organism evidence="1 2">
    <name type="scientific">Synchytrium endobioticum</name>
    <dbReference type="NCBI Taxonomy" id="286115"/>
    <lineage>
        <taxon>Eukaryota</taxon>
        <taxon>Fungi</taxon>
        <taxon>Fungi incertae sedis</taxon>
        <taxon>Chytridiomycota</taxon>
        <taxon>Chytridiomycota incertae sedis</taxon>
        <taxon>Chytridiomycetes</taxon>
        <taxon>Synchytriales</taxon>
        <taxon>Synchytriaceae</taxon>
        <taxon>Synchytrium</taxon>
    </lineage>
</organism>
<dbReference type="VEuPathDB" id="FungiDB:SeMB42_g03609"/>
<dbReference type="Proteomes" id="UP000317494">
    <property type="component" value="Unassembled WGS sequence"/>
</dbReference>
<comment type="caution">
    <text evidence="1">The sequence shown here is derived from an EMBL/GenBank/DDBJ whole genome shotgun (WGS) entry which is preliminary data.</text>
</comment>
<accession>A0A507D5Y3</accession>
<keyword evidence="2" id="KW-1185">Reference proteome</keyword>
<dbReference type="EMBL" id="QEAN01000130">
    <property type="protein sequence ID" value="TPX46667.1"/>
    <property type="molecule type" value="Genomic_DNA"/>
</dbReference>